<name>A0A1M4U6B3_9FLAO</name>
<keyword evidence="1" id="KW-0472">Membrane</keyword>
<proteinExistence type="predicted"/>
<sequence>MKQERAVFSLVIVSGLLFLFHQYLQNETDINITFLNNYLDPFLLMPLLLYAVLWEHRIVLKNKNMVLSYTEIFGYFVLMVLLGEVLFPLISKKFTADYWDILAYALGTLAYIIAKEISSFKKTKLKHLLE</sequence>
<evidence type="ECO:0000256" key="1">
    <source>
        <dbReference type="SAM" id="Phobius"/>
    </source>
</evidence>
<reference evidence="2 3" key="1">
    <citation type="submission" date="2016-11" db="EMBL/GenBank/DDBJ databases">
        <authorList>
            <person name="Jaros S."/>
            <person name="Januszkiewicz K."/>
            <person name="Wedrychowicz H."/>
        </authorList>
    </citation>
    <scope>NUCLEOTIDE SEQUENCE [LARGE SCALE GENOMIC DNA]</scope>
    <source>
        <strain evidence="2 3">DSM 25661</strain>
    </source>
</reference>
<feature type="transmembrane region" description="Helical" evidence="1">
    <location>
        <begin position="72"/>
        <end position="90"/>
    </location>
</feature>
<evidence type="ECO:0008006" key="4">
    <source>
        <dbReference type="Google" id="ProtNLM"/>
    </source>
</evidence>
<dbReference type="OrthoDB" id="1447802at2"/>
<dbReference type="Proteomes" id="UP000184462">
    <property type="component" value="Unassembled WGS sequence"/>
</dbReference>
<feature type="transmembrane region" description="Helical" evidence="1">
    <location>
        <begin position="96"/>
        <end position="114"/>
    </location>
</feature>
<organism evidence="2 3">
    <name type="scientific">Psychroflexus salarius</name>
    <dbReference type="NCBI Taxonomy" id="1155689"/>
    <lineage>
        <taxon>Bacteria</taxon>
        <taxon>Pseudomonadati</taxon>
        <taxon>Bacteroidota</taxon>
        <taxon>Flavobacteriia</taxon>
        <taxon>Flavobacteriales</taxon>
        <taxon>Flavobacteriaceae</taxon>
        <taxon>Psychroflexus</taxon>
    </lineage>
</organism>
<dbReference type="EMBL" id="FQTW01000002">
    <property type="protein sequence ID" value="SHE52160.1"/>
    <property type="molecule type" value="Genomic_DNA"/>
</dbReference>
<evidence type="ECO:0000313" key="3">
    <source>
        <dbReference type="Proteomes" id="UP000184462"/>
    </source>
</evidence>
<feature type="transmembrane region" description="Helical" evidence="1">
    <location>
        <begin position="7"/>
        <end position="23"/>
    </location>
</feature>
<gene>
    <name evidence="2" type="ORF">SAMN05444278_102201</name>
</gene>
<keyword evidence="1" id="KW-0812">Transmembrane</keyword>
<evidence type="ECO:0000313" key="2">
    <source>
        <dbReference type="EMBL" id="SHE52160.1"/>
    </source>
</evidence>
<dbReference type="STRING" id="1155689.SAMN05444278_102201"/>
<accession>A0A1M4U6B3</accession>
<dbReference type="AlphaFoldDB" id="A0A1M4U6B3"/>
<protein>
    <recommendedName>
        <fullName evidence="4">Magnesium citrate secondary transporter</fullName>
    </recommendedName>
</protein>
<keyword evidence="1" id="KW-1133">Transmembrane helix</keyword>
<keyword evidence="3" id="KW-1185">Reference proteome</keyword>
<dbReference type="RefSeq" id="WP_073192247.1">
    <property type="nucleotide sequence ID" value="NZ_FQTW01000002.1"/>
</dbReference>